<evidence type="ECO:0000313" key="2">
    <source>
        <dbReference type="Proteomes" id="UP000632498"/>
    </source>
</evidence>
<dbReference type="Proteomes" id="UP000632498">
    <property type="component" value="Unassembled WGS sequence"/>
</dbReference>
<evidence type="ECO:0000313" key="1">
    <source>
        <dbReference type="EMBL" id="GGF73366.1"/>
    </source>
</evidence>
<dbReference type="EMBL" id="BMHV01000028">
    <property type="protein sequence ID" value="GGF73366.1"/>
    <property type="molecule type" value="Genomic_DNA"/>
</dbReference>
<name>A0A917C751_9PROT</name>
<comment type="caution">
    <text evidence="1">The sequence shown here is derived from an EMBL/GenBank/DDBJ whole genome shotgun (WGS) entry which is preliminary data.</text>
</comment>
<proteinExistence type="predicted"/>
<gene>
    <name evidence="1" type="ORF">GCM10011332_29280</name>
</gene>
<reference evidence="1" key="2">
    <citation type="submission" date="2020-09" db="EMBL/GenBank/DDBJ databases">
        <authorList>
            <person name="Sun Q."/>
            <person name="Zhou Y."/>
        </authorList>
    </citation>
    <scope>NUCLEOTIDE SEQUENCE</scope>
    <source>
        <strain evidence="1">CGMCC 1.15254</strain>
    </source>
</reference>
<accession>A0A917C751</accession>
<organism evidence="1 2">
    <name type="scientific">Terasakiella brassicae</name>
    <dbReference type="NCBI Taxonomy" id="1634917"/>
    <lineage>
        <taxon>Bacteria</taxon>
        <taxon>Pseudomonadati</taxon>
        <taxon>Pseudomonadota</taxon>
        <taxon>Alphaproteobacteria</taxon>
        <taxon>Rhodospirillales</taxon>
        <taxon>Terasakiellaceae</taxon>
        <taxon>Terasakiella</taxon>
    </lineage>
</organism>
<dbReference type="AlphaFoldDB" id="A0A917C751"/>
<reference evidence="1" key="1">
    <citation type="journal article" date="2014" name="Int. J. Syst. Evol. Microbiol.">
        <title>Complete genome sequence of Corynebacterium casei LMG S-19264T (=DSM 44701T), isolated from a smear-ripened cheese.</title>
        <authorList>
            <consortium name="US DOE Joint Genome Institute (JGI-PGF)"/>
            <person name="Walter F."/>
            <person name="Albersmeier A."/>
            <person name="Kalinowski J."/>
            <person name="Ruckert C."/>
        </authorList>
    </citation>
    <scope>NUCLEOTIDE SEQUENCE</scope>
    <source>
        <strain evidence="1">CGMCC 1.15254</strain>
    </source>
</reference>
<sequence length="148" mass="16447">MKIEAYAYGRVSVYTGALLAEVVVSQQYRTDLTAEEICDAIYEQVSSGDGNITELASKLIYATGERYLSISPNGYGHQKGKITENRYWCLHKHDLTSVLYDDLMEEGITYKGYEALDIAKEQRNGNLLHLPHPDEVGAIIDLDAISAA</sequence>
<keyword evidence="2" id="KW-1185">Reference proteome</keyword>
<protein>
    <submittedName>
        <fullName evidence="1">Uncharacterized protein</fullName>
    </submittedName>
</protein>
<dbReference type="RefSeq" id="WP_188666595.1">
    <property type="nucleotide sequence ID" value="NZ_BMHV01000028.1"/>
</dbReference>